<feature type="binding site" evidence="2">
    <location>
        <position position="13"/>
    </location>
    <ligand>
        <name>Mg(2+)</name>
        <dbReference type="ChEBI" id="CHEBI:18420"/>
    </ligand>
</feature>
<evidence type="ECO:0000313" key="3">
    <source>
        <dbReference type="EMBL" id="RGR76955.1"/>
    </source>
</evidence>
<feature type="binding site" evidence="2">
    <location>
        <begin position="186"/>
        <end position="188"/>
    </location>
    <ligand>
        <name>substrate</name>
    </ligand>
</feature>
<feature type="binding site" evidence="2">
    <location>
        <position position="62"/>
    </location>
    <ligand>
        <name>substrate</name>
    </ligand>
</feature>
<dbReference type="GO" id="GO:0000287">
    <property type="term" value="F:magnesium ion binding"/>
    <property type="evidence" value="ECO:0007669"/>
    <property type="project" value="UniProtKB-UniRule"/>
</dbReference>
<dbReference type="PROSITE" id="PS01066">
    <property type="entry name" value="UPP_SYNTHASE"/>
    <property type="match status" value="1"/>
</dbReference>
<dbReference type="EC" id="2.5.1.-" evidence="2"/>
<dbReference type="Pfam" id="PF01255">
    <property type="entry name" value="Prenyltransf"/>
    <property type="match status" value="1"/>
</dbReference>
<dbReference type="PANTHER" id="PTHR10291">
    <property type="entry name" value="DEHYDRODOLICHYL DIPHOSPHATE SYNTHASE FAMILY MEMBER"/>
    <property type="match status" value="1"/>
</dbReference>
<dbReference type="CDD" id="cd00475">
    <property type="entry name" value="Cis_IPPS"/>
    <property type="match status" value="1"/>
</dbReference>
<dbReference type="SUPFAM" id="SSF64005">
    <property type="entry name" value="Undecaprenyl diphosphate synthase"/>
    <property type="match status" value="1"/>
</dbReference>
<name>A0A412G6P1_9FIRM</name>
<dbReference type="EMBL" id="QRUP01000001">
    <property type="protein sequence ID" value="RGR76955.1"/>
    <property type="molecule type" value="Genomic_DNA"/>
</dbReference>
<sequence>MEEKIRHVAIIMDGNGRWAKKQGKVRTAGHYQGVENVRNIAIAANDLGVEVLTVFAFSTENWKRPEEEVSYLMKLPSVFFKRFLKELMEKNIRITMIGEMDQIPKETAKVLQAAIDDTKANTGMILNFAMNYGGRREIVLAAQAYAREVRDGKASDTISDEQFGQYLMGAQFPPLDLLIRTSGEYRISNFLLWEIAYAEMIFVDEAWPDFTPELLKQCLDQFRQRDRRFGGVK</sequence>
<keyword evidence="2" id="KW-0460">Magnesium</keyword>
<dbReference type="FunFam" id="3.40.1180.10:FF:000001">
    <property type="entry name" value="(2E,6E)-farnesyl-diphosphate-specific ditrans,polycis-undecaprenyl-diphosphate synthase"/>
    <property type="match status" value="1"/>
</dbReference>
<feature type="binding site" evidence="2">
    <location>
        <position position="30"/>
    </location>
    <ligand>
        <name>substrate</name>
    </ligand>
</feature>
<dbReference type="InterPro" id="IPR036424">
    <property type="entry name" value="UPP_synth-like_sf"/>
</dbReference>
<feature type="binding site" evidence="2">
    <location>
        <position position="180"/>
    </location>
    <ligand>
        <name>substrate</name>
    </ligand>
</feature>
<dbReference type="RefSeq" id="WP_117892732.1">
    <property type="nucleotide sequence ID" value="NZ_CABJCV010000001.1"/>
</dbReference>
<feature type="binding site" evidence="2">
    <location>
        <begin position="14"/>
        <end position="17"/>
    </location>
    <ligand>
        <name>substrate</name>
    </ligand>
</feature>
<feature type="binding site" evidence="2">
    <location>
        <position position="199"/>
    </location>
    <ligand>
        <name>Mg(2+)</name>
        <dbReference type="ChEBI" id="CHEBI:18420"/>
    </ligand>
</feature>
<feature type="active site" evidence="2">
    <location>
        <position position="13"/>
    </location>
</feature>
<dbReference type="GO" id="GO:0030145">
    <property type="term" value="F:manganese ion binding"/>
    <property type="evidence" value="ECO:0007669"/>
    <property type="project" value="TreeGrafter"/>
</dbReference>
<feature type="binding site" evidence="2">
    <location>
        <begin position="58"/>
        <end position="60"/>
    </location>
    <ligand>
        <name>substrate</name>
    </ligand>
</feature>
<comment type="function">
    <text evidence="2">Catalyzes the condensation of isopentenyl diphosphate (IPP) with allylic pyrophosphates generating different type of terpenoids.</text>
</comment>
<accession>A0A412G6P1</accession>
<keyword evidence="2" id="KW-0479">Metal-binding</keyword>
<feature type="binding site" evidence="2">
    <location>
        <position position="26"/>
    </location>
    <ligand>
        <name>substrate</name>
    </ligand>
</feature>
<dbReference type="GO" id="GO:0016094">
    <property type="term" value="P:polyprenol biosynthetic process"/>
    <property type="evidence" value="ECO:0007669"/>
    <property type="project" value="TreeGrafter"/>
</dbReference>
<comment type="similarity">
    <text evidence="2">Belongs to the UPP synthase family.</text>
</comment>
<dbReference type="GO" id="GO:0008834">
    <property type="term" value="F:ditrans,polycis-undecaprenyl-diphosphate synthase [(2E,6E)-farnesyl-diphosphate specific] activity"/>
    <property type="evidence" value="ECO:0007669"/>
    <property type="project" value="TreeGrafter"/>
</dbReference>
<evidence type="ECO:0000256" key="1">
    <source>
        <dbReference type="ARBA" id="ARBA00022679"/>
    </source>
</evidence>
<organism evidence="3 4">
    <name type="scientific">Holdemania filiformis</name>
    <dbReference type="NCBI Taxonomy" id="61171"/>
    <lineage>
        <taxon>Bacteria</taxon>
        <taxon>Bacillati</taxon>
        <taxon>Bacillota</taxon>
        <taxon>Erysipelotrichia</taxon>
        <taxon>Erysipelotrichales</taxon>
        <taxon>Erysipelotrichaceae</taxon>
        <taxon>Holdemania</taxon>
    </lineage>
</organism>
<dbReference type="NCBIfam" id="TIGR00055">
    <property type="entry name" value="uppS"/>
    <property type="match status" value="1"/>
</dbReference>
<feature type="binding site" evidence="2">
    <location>
        <position position="18"/>
    </location>
    <ligand>
        <name>substrate</name>
    </ligand>
</feature>
<proteinExistence type="inferred from homology"/>
<dbReference type="GO" id="GO:0005829">
    <property type="term" value="C:cytosol"/>
    <property type="evidence" value="ECO:0007669"/>
    <property type="project" value="TreeGrafter"/>
</dbReference>
<dbReference type="Proteomes" id="UP000284178">
    <property type="component" value="Unassembled WGS sequence"/>
</dbReference>
<feature type="binding site" evidence="2">
    <location>
        <position position="64"/>
    </location>
    <ligand>
        <name>substrate</name>
    </ligand>
</feature>
<dbReference type="AlphaFoldDB" id="A0A412G6P1"/>
<dbReference type="Gene3D" id="3.40.1180.10">
    <property type="entry name" value="Decaprenyl diphosphate synthase-like"/>
    <property type="match status" value="1"/>
</dbReference>
<dbReference type="InterPro" id="IPR001441">
    <property type="entry name" value="UPP_synth-like"/>
</dbReference>
<evidence type="ECO:0000313" key="4">
    <source>
        <dbReference type="Proteomes" id="UP000284178"/>
    </source>
</evidence>
<dbReference type="InterPro" id="IPR018520">
    <property type="entry name" value="UPP_synth-like_CS"/>
</dbReference>
<comment type="cofactor">
    <cofactor evidence="2">
        <name>Mg(2+)</name>
        <dbReference type="ChEBI" id="CHEBI:18420"/>
    </cofactor>
    <text evidence="2">Binds 2 magnesium ions per subunit.</text>
</comment>
<gene>
    <name evidence="3" type="ORF">DWY25_01275</name>
</gene>
<evidence type="ECO:0000256" key="2">
    <source>
        <dbReference type="HAMAP-Rule" id="MF_01139"/>
    </source>
</evidence>
<dbReference type="GeneID" id="83014039"/>
<dbReference type="PANTHER" id="PTHR10291:SF0">
    <property type="entry name" value="DEHYDRODOLICHYL DIPHOSPHATE SYNTHASE 2"/>
    <property type="match status" value="1"/>
</dbReference>
<feature type="active site" description="Proton acceptor" evidence="2">
    <location>
        <position position="61"/>
    </location>
</feature>
<protein>
    <recommendedName>
        <fullName evidence="2">Isoprenyl transferase</fullName>
        <ecNumber evidence="2">2.5.1.-</ecNumber>
    </recommendedName>
</protein>
<dbReference type="HAMAP" id="MF_01139">
    <property type="entry name" value="ISPT"/>
    <property type="match status" value="1"/>
</dbReference>
<dbReference type="NCBIfam" id="NF011405">
    <property type="entry name" value="PRK14830.1"/>
    <property type="match status" value="1"/>
</dbReference>
<keyword evidence="1 2" id="KW-0808">Transferase</keyword>
<comment type="subunit">
    <text evidence="2">Homodimer.</text>
</comment>
<comment type="caution">
    <text evidence="3">The sequence shown here is derived from an EMBL/GenBank/DDBJ whole genome shotgun (WGS) entry which is preliminary data.</text>
</comment>
<reference evidence="3 4" key="1">
    <citation type="submission" date="2018-08" db="EMBL/GenBank/DDBJ databases">
        <title>A genome reference for cultivated species of the human gut microbiota.</title>
        <authorList>
            <person name="Zou Y."/>
            <person name="Xue W."/>
            <person name="Luo G."/>
        </authorList>
    </citation>
    <scope>NUCLEOTIDE SEQUENCE [LARGE SCALE GENOMIC DNA]</scope>
    <source>
        <strain evidence="3 4">AF24-29</strain>
    </source>
</reference>
<keyword evidence="4" id="KW-1185">Reference proteome</keyword>